<name>A0A1J5RBY2_9ZZZZ</name>
<dbReference type="Gene3D" id="2.40.160.50">
    <property type="entry name" value="membrane protein fhac: a member of the omp85/tpsb transporter family"/>
    <property type="match status" value="1"/>
</dbReference>
<comment type="caution">
    <text evidence="2">The sequence shown here is derived from an EMBL/GenBank/DDBJ whole genome shotgun (WGS) entry which is preliminary data.</text>
</comment>
<dbReference type="InterPro" id="IPR005565">
    <property type="entry name" value="Hemolysn_activator_HlyB_C"/>
</dbReference>
<dbReference type="GO" id="GO:0046819">
    <property type="term" value="P:protein secretion by the type V secretion system"/>
    <property type="evidence" value="ECO:0007669"/>
    <property type="project" value="TreeGrafter"/>
</dbReference>
<dbReference type="AlphaFoldDB" id="A0A1J5RBY2"/>
<dbReference type="PANTHER" id="PTHR34597">
    <property type="entry name" value="SLR1661 PROTEIN"/>
    <property type="match status" value="1"/>
</dbReference>
<evidence type="ECO:0000259" key="1">
    <source>
        <dbReference type="Pfam" id="PF03865"/>
    </source>
</evidence>
<proteinExistence type="predicted"/>
<dbReference type="PANTHER" id="PTHR34597:SF3">
    <property type="entry name" value="OUTER MEMBRANE TRANSPORTER CDIB"/>
    <property type="match status" value="1"/>
</dbReference>
<sequence length="378" mass="41894">MRLPSLQSRIRIEPGEATDTSDIVASMNPQRPVRLGLALDNDGLRSTGRLQGNLSATWDNPLGLADFCYVSMGQSLGAKGRGPRGNASRIVHYSLPWGYWMLGATLSDNRNHQTVFGPYESYRYAGKSSQVELSLQRVVHRNGRSKTTASARTFLRRANNYIGDLEVMVQRRRTAGWELGVQHLHHLSAGTLNVQLAYRRGTAAFGAEPAPEEATGQGSGRMRLVTGWLNWAMPMHCGRHLWQYSSQWQAQWSTMRLTPQDRFCLGGRATVRGFDGEQTLCGDRGQLWRQELSTALPTRLAPDGGIQAYAALDTGRATRVGHDDTLRLTGMSVGLRGQYLVADAYPLQWEAFVGHPVSKPEGFITARFTAGFNIRVTF</sequence>
<dbReference type="Pfam" id="PF03865">
    <property type="entry name" value="ShlB"/>
    <property type="match status" value="1"/>
</dbReference>
<evidence type="ECO:0000313" key="2">
    <source>
        <dbReference type="EMBL" id="OIQ89628.1"/>
    </source>
</evidence>
<protein>
    <submittedName>
        <fullName evidence="2">Hemolysin transporter protein ShlB</fullName>
    </submittedName>
</protein>
<dbReference type="GO" id="GO:0098046">
    <property type="term" value="C:type V protein secretion system complex"/>
    <property type="evidence" value="ECO:0007669"/>
    <property type="project" value="TreeGrafter"/>
</dbReference>
<reference evidence="2" key="1">
    <citation type="submission" date="2016-10" db="EMBL/GenBank/DDBJ databases">
        <title>Sequence of Gallionella enrichment culture.</title>
        <authorList>
            <person name="Poehlein A."/>
            <person name="Muehling M."/>
            <person name="Daniel R."/>
        </authorList>
    </citation>
    <scope>NUCLEOTIDE SEQUENCE</scope>
</reference>
<organism evidence="2">
    <name type="scientific">mine drainage metagenome</name>
    <dbReference type="NCBI Taxonomy" id="410659"/>
    <lineage>
        <taxon>unclassified sequences</taxon>
        <taxon>metagenomes</taxon>
        <taxon>ecological metagenomes</taxon>
    </lineage>
</organism>
<dbReference type="GO" id="GO:0008320">
    <property type="term" value="F:protein transmembrane transporter activity"/>
    <property type="evidence" value="ECO:0007669"/>
    <property type="project" value="TreeGrafter"/>
</dbReference>
<accession>A0A1J5RBY2</accession>
<dbReference type="EMBL" id="MLJW01000322">
    <property type="protein sequence ID" value="OIQ89628.1"/>
    <property type="molecule type" value="Genomic_DNA"/>
</dbReference>
<feature type="domain" description="Haemolysin activator HlyB C-terminal" evidence="1">
    <location>
        <begin position="20"/>
        <end position="337"/>
    </location>
</feature>
<dbReference type="InterPro" id="IPR051544">
    <property type="entry name" value="TPS_OM_transporter"/>
</dbReference>
<gene>
    <name evidence="2" type="primary">shlB_3</name>
    <name evidence="2" type="ORF">GALL_284750</name>
</gene>